<evidence type="ECO:0000259" key="2">
    <source>
        <dbReference type="Pfam" id="PF20009"/>
    </source>
</evidence>
<proteinExistence type="predicted"/>
<gene>
    <name evidence="3" type="ORF">JL102_09630</name>
</gene>
<evidence type="ECO:0000259" key="1">
    <source>
        <dbReference type="Pfam" id="PF18962"/>
    </source>
</evidence>
<feature type="domain" description="GEVED" evidence="2">
    <location>
        <begin position="465"/>
        <end position="546"/>
    </location>
</feature>
<dbReference type="InterPro" id="IPR025667">
    <property type="entry name" value="SprB_repeat"/>
</dbReference>
<dbReference type="AlphaFoldDB" id="A0A937F8T9"/>
<evidence type="ECO:0000313" key="3">
    <source>
        <dbReference type="EMBL" id="MBL3656389.1"/>
    </source>
</evidence>
<dbReference type="NCBIfam" id="TIGR04183">
    <property type="entry name" value="Por_Secre_tail"/>
    <property type="match status" value="1"/>
</dbReference>
<comment type="caution">
    <text evidence="3">The sequence shown here is derived from an EMBL/GenBank/DDBJ whole genome shotgun (WGS) entry which is preliminary data.</text>
</comment>
<dbReference type="InterPro" id="IPR026444">
    <property type="entry name" value="Secre_tail"/>
</dbReference>
<dbReference type="EMBL" id="JAESIY010000004">
    <property type="protein sequence ID" value="MBL3656389.1"/>
    <property type="molecule type" value="Genomic_DNA"/>
</dbReference>
<keyword evidence="4" id="KW-1185">Reference proteome</keyword>
<reference evidence="3" key="1">
    <citation type="submission" date="2021-01" db="EMBL/GenBank/DDBJ databases">
        <title>Fulvivirga kasyanovii gen. nov., sp nov., a novel member of the phylum Bacteroidetes isolated from seawater in a mussel farm.</title>
        <authorList>
            <person name="Zhao L.-H."/>
            <person name="Wang Z.-J."/>
        </authorList>
    </citation>
    <scope>NUCLEOTIDE SEQUENCE</scope>
    <source>
        <strain evidence="3">2943</strain>
    </source>
</reference>
<dbReference type="Pfam" id="PF18962">
    <property type="entry name" value="Por_Secre_tail"/>
    <property type="match status" value="1"/>
</dbReference>
<name>A0A937F8T9_9BACT</name>
<dbReference type="RefSeq" id="WP_202244172.1">
    <property type="nucleotide sequence ID" value="NZ_JAESIY010000004.1"/>
</dbReference>
<dbReference type="Proteomes" id="UP000659388">
    <property type="component" value="Unassembled WGS sequence"/>
</dbReference>
<sequence>MVDYFNFFIKRSIILFFLYFTYSTVHAQIEGYSFSVGGESIAPTPNYSFGELGEPWKIFINEQTAVNKDSVTGTGYELGFPFYFSGNYFDRIAFSNNGYIKLGTSKAPFSIPTSFDEVFSSNTSSLYNNIIAHARITNNYLPEVKNILVSLFGFPGERTSVFVFAYQNLTSRRGMSSQLILFEKDHSFRLGYIQHKGGLLHQIEKLTVGLRGNSADNISLLNIQEKVNTWAAPQIVNDFNAVCEVKDNIFIAPKGELTDWWVYNFEAPKGIVPPCSKPFYLITYKGFPDAQSTRLLNDHPSNEHYYNLLDGFSKAPTTNLNVAWAAASEKDHNYDILLSVTGQAPDTLARNLTDKKINLPQLLPSTNYTIERIAKDSQGNVLYSCQASFTTQHYQDYCQPKPLTGGYNYINHIKINTLEYNQNPEFEAATLLPEDKYTTTLKANRSYTFDFKSLIGRKDPLKYNVWVHIDFNRDGDWDPETESFRIGATAYNDRSLSMTIPIPENVIPGKTRMRIKLTNSASTSPGANEGCGGDLHGGGRQDYIITLEAPESCNGLAVTPSAQNLSCINANNGSISLITTGGTGQFTYSWTRNGATISANTEQITNLAPGYYQAWIKDINTGCQVQTELIGITQPYPLSVEYQATSPMCANSQTGTLEIYPNGGTAPYTLSILQNDEVIYQLNGYDDFSQDQLLAGDYQLILEDAKGCQQVKDVSIIDALLPLACSYTIEDATGQTKKIFINCEGGTPPYKYEWEDPSIQEQNALLAPGNYTVSIADSQGCSTTVENIDVPSITSTQNPVMAGLKVYPNPAQNHIWIKSQQDKTLDINLISSTGQIIKAYHLQLKANLPHLLNISELEPGVYVMKCTYLSYTSRFRIMIN</sequence>
<dbReference type="Pfam" id="PF20009">
    <property type="entry name" value="GEVED"/>
    <property type="match status" value="1"/>
</dbReference>
<feature type="domain" description="Secretion system C-terminal sorting" evidence="1">
    <location>
        <begin position="806"/>
        <end position="870"/>
    </location>
</feature>
<protein>
    <submittedName>
        <fullName evidence="3">T9SS type A sorting domain-containing protein</fullName>
    </submittedName>
</protein>
<dbReference type="Gene3D" id="2.60.40.740">
    <property type="match status" value="1"/>
</dbReference>
<accession>A0A937F8T9</accession>
<organism evidence="3 4">
    <name type="scientific">Fulvivirga sediminis</name>
    <dbReference type="NCBI Taxonomy" id="2803949"/>
    <lineage>
        <taxon>Bacteria</taxon>
        <taxon>Pseudomonadati</taxon>
        <taxon>Bacteroidota</taxon>
        <taxon>Cytophagia</taxon>
        <taxon>Cytophagales</taxon>
        <taxon>Fulvivirgaceae</taxon>
        <taxon>Fulvivirga</taxon>
    </lineage>
</organism>
<dbReference type="Pfam" id="PF13573">
    <property type="entry name" value="SprB"/>
    <property type="match status" value="1"/>
</dbReference>
<evidence type="ECO:0000313" key="4">
    <source>
        <dbReference type="Proteomes" id="UP000659388"/>
    </source>
</evidence>
<dbReference type="InterPro" id="IPR045474">
    <property type="entry name" value="GEVED"/>
</dbReference>